<evidence type="ECO:0000313" key="6">
    <source>
        <dbReference type="EMBL" id="MFB9751287.1"/>
    </source>
</evidence>
<evidence type="ECO:0000256" key="3">
    <source>
        <dbReference type="ARBA" id="ARBA00023125"/>
    </source>
</evidence>
<reference evidence="6 7" key="1">
    <citation type="submission" date="2024-09" db="EMBL/GenBank/DDBJ databases">
        <authorList>
            <person name="Sun Q."/>
            <person name="Mori K."/>
        </authorList>
    </citation>
    <scope>NUCLEOTIDE SEQUENCE [LARGE SCALE GENOMIC DNA]</scope>
    <source>
        <strain evidence="6 7">JCM 12520</strain>
    </source>
</reference>
<sequence>MELYRIFYFTALAGSISKAAKQLHMTQPSASLAIKQLEGALQLNLFVRTPKGVELTVDGKMLFSFVEQAYGLISSAEKKMGEVVNLNSGEVRIGASDSTIRFVLLPFLKDFRQHYPGVKIKLVTGSTLGCLQHLRDGTVDFCLVRTPVDDNMMTSVNVLTVQDCFVAGEKYRSVCENTISLEQLIQYPLNVFPAHMTSRKTLVRFFASHGLTLQPAFEIGSRDILIDFAKAGLGISCVVKQFIQEELKAGILYEVKLKQPLPMIHFGIVRLKEAPLPVAANKFIELVVNAYSQDAPCSESESMA</sequence>
<dbReference type="PANTHER" id="PTHR30126">
    <property type="entry name" value="HTH-TYPE TRANSCRIPTIONAL REGULATOR"/>
    <property type="match status" value="1"/>
</dbReference>
<proteinExistence type="inferred from homology"/>
<dbReference type="RefSeq" id="WP_344917270.1">
    <property type="nucleotide sequence ID" value="NZ_BAAAYO010000021.1"/>
</dbReference>
<dbReference type="InterPro" id="IPR000847">
    <property type="entry name" value="LysR_HTH_N"/>
</dbReference>
<dbReference type="Pfam" id="PF03466">
    <property type="entry name" value="LysR_substrate"/>
    <property type="match status" value="1"/>
</dbReference>
<evidence type="ECO:0000256" key="2">
    <source>
        <dbReference type="ARBA" id="ARBA00023015"/>
    </source>
</evidence>
<keyword evidence="3" id="KW-0238">DNA-binding</keyword>
<dbReference type="Gene3D" id="3.40.190.290">
    <property type="match status" value="1"/>
</dbReference>
<dbReference type="Gene3D" id="1.10.10.10">
    <property type="entry name" value="Winged helix-like DNA-binding domain superfamily/Winged helix DNA-binding domain"/>
    <property type="match status" value="1"/>
</dbReference>
<gene>
    <name evidence="6" type="ORF">ACFFNY_06890</name>
</gene>
<dbReference type="EMBL" id="JBHMAG010000005">
    <property type="protein sequence ID" value="MFB9751287.1"/>
    <property type="molecule type" value="Genomic_DNA"/>
</dbReference>
<organism evidence="6 7">
    <name type="scientific">Paenibacillus hodogayensis</name>
    <dbReference type="NCBI Taxonomy" id="279208"/>
    <lineage>
        <taxon>Bacteria</taxon>
        <taxon>Bacillati</taxon>
        <taxon>Bacillota</taxon>
        <taxon>Bacilli</taxon>
        <taxon>Bacillales</taxon>
        <taxon>Paenibacillaceae</taxon>
        <taxon>Paenibacillus</taxon>
    </lineage>
</organism>
<accession>A0ABV5VSL4</accession>
<dbReference type="SUPFAM" id="SSF46785">
    <property type="entry name" value="Winged helix' DNA-binding domain"/>
    <property type="match status" value="1"/>
</dbReference>
<keyword evidence="4" id="KW-0804">Transcription</keyword>
<evidence type="ECO:0000313" key="7">
    <source>
        <dbReference type="Proteomes" id="UP001589619"/>
    </source>
</evidence>
<dbReference type="InterPro" id="IPR005119">
    <property type="entry name" value="LysR_subst-bd"/>
</dbReference>
<dbReference type="Pfam" id="PF00126">
    <property type="entry name" value="HTH_1"/>
    <property type="match status" value="1"/>
</dbReference>
<comment type="caution">
    <text evidence="6">The sequence shown here is derived from an EMBL/GenBank/DDBJ whole genome shotgun (WGS) entry which is preliminary data.</text>
</comment>
<evidence type="ECO:0000259" key="5">
    <source>
        <dbReference type="PROSITE" id="PS50931"/>
    </source>
</evidence>
<dbReference type="PANTHER" id="PTHR30126:SF64">
    <property type="entry name" value="HTH-TYPE TRANSCRIPTIONAL REGULATOR CITR"/>
    <property type="match status" value="1"/>
</dbReference>
<dbReference type="PROSITE" id="PS50931">
    <property type="entry name" value="HTH_LYSR"/>
    <property type="match status" value="1"/>
</dbReference>
<dbReference type="PRINTS" id="PR00039">
    <property type="entry name" value="HTHLYSR"/>
</dbReference>
<evidence type="ECO:0000256" key="1">
    <source>
        <dbReference type="ARBA" id="ARBA00009437"/>
    </source>
</evidence>
<keyword evidence="7" id="KW-1185">Reference proteome</keyword>
<dbReference type="InterPro" id="IPR036388">
    <property type="entry name" value="WH-like_DNA-bd_sf"/>
</dbReference>
<dbReference type="CDD" id="cd05466">
    <property type="entry name" value="PBP2_LTTR_substrate"/>
    <property type="match status" value="1"/>
</dbReference>
<comment type="similarity">
    <text evidence="1">Belongs to the LysR transcriptional regulatory family.</text>
</comment>
<dbReference type="InterPro" id="IPR036390">
    <property type="entry name" value="WH_DNA-bd_sf"/>
</dbReference>
<name>A0ABV5VSL4_9BACL</name>
<keyword evidence="2" id="KW-0805">Transcription regulation</keyword>
<evidence type="ECO:0000256" key="4">
    <source>
        <dbReference type="ARBA" id="ARBA00023163"/>
    </source>
</evidence>
<protein>
    <submittedName>
        <fullName evidence="6">LysR family transcriptional regulator</fullName>
    </submittedName>
</protein>
<feature type="domain" description="HTH lysR-type" evidence="5">
    <location>
        <begin position="1"/>
        <end position="56"/>
    </location>
</feature>
<dbReference type="SUPFAM" id="SSF53850">
    <property type="entry name" value="Periplasmic binding protein-like II"/>
    <property type="match status" value="1"/>
</dbReference>
<dbReference type="Proteomes" id="UP001589619">
    <property type="component" value="Unassembled WGS sequence"/>
</dbReference>